<gene>
    <name evidence="1" type="ORF">C1I95_05990</name>
</gene>
<keyword evidence="2" id="KW-1185">Reference proteome</keyword>
<name>A0A2W2FBD2_9ACTN</name>
<dbReference type="EMBL" id="POTY01000022">
    <property type="protein sequence ID" value="PZG22158.1"/>
    <property type="molecule type" value="Genomic_DNA"/>
</dbReference>
<dbReference type="Proteomes" id="UP000248924">
    <property type="component" value="Unassembled WGS sequence"/>
</dbReference>
<dbReference type="AlphaFoldDB" id="A0A2W2FBD2"/>
<accession>A0A2W2FBD2</accession>
<dbReference type="OrthoDB" id="3323621at2"/>
<evidence type="ECO:0000313" key="2">
    <source>
        <dbReference type="Proteomes" id="UP000248924"/>
    </source>
</evidence>
<comment type="caution">
    <text evidence="1">The sequence shown here is derived from an EMBL/GenBank/DDBJ whole genome shotgun (WGS) entry which is preliminary data.</text>
</comment>
<organism evidence="1 2">
    <name type="scientific">Micromonospora craterilacus</name>
    <dbReference type="NCBI Taxonomy" id="1655439"/>
    <lineage>
        <taxon>Bacteria</taxon>
        <taxon>Bacillati</taxon>
        <taxon>Actinomycetota</taxon>
        <taxon>Actinomycetes</taxon>
        <taxon>Micromonosporales</taxon>
        <taxon>Micromonosporaceae</taxon>
        <taxon>Micromonospora</taxon>
    </lineage>
</organism>
<reference evidence="1 2" key="1">
    <citation type="submission" date="2018-01" db="EMBL/GenBank/DDBJ databases">
        <title>Draft genome sequence of Jishengella sp. NA12.</title>
        <authorList>
            <person name="Sahin N."/>
            <person name="Ay H."/>
            <person name="Saygin H."/>
        </authorList>
    </citation>
    <scope>NUCLEOTIDE SEQUENCE [LARGE SCALE GENOMIC DNA]</scope>
    <source>
        <strain evidence="1 2">NA12</strain>
    </source>
</reference>
<evidence type="ECO:0008006" key="3">
    <source>
        <dbReference type="Google" id="ProtNLM"/>
    </source>
</evidence>
<sequence>MEAEPSTPHTNRGLSDLLHDAGWRPEALARRINTVLAARGNSRRVHPKTPYKWISDGAVPHGDIPDLVVELLSAQLHTDLLYTDVWGQAAPRPQPALPADHAMDLPWDSNGLLSLVGGPVPTRRTIIAVTGAALTAPAWTALQQPVPDMVAAAGEGGPVSPPLLDMIDTVVAQAQQLDDNQGGAAREFVNDQFTAVARLLRRASYNAATGRRLTAALAQLAQTAGFMAFDAGEDGIAQRWYLTALRAAHAAAEPGLAASVLALMSNQAADRGHALDALQLAAAAQESAETTPPAVRALVAARSSLAHAVAGDVTSYSRMRTSTLELLDAKSDTPLPRWASYIDRIELDAITGRGLVVLAERVPTRRKQLLRQAGQLLHARAHTSPTEAPQRSALRHGAWLSLAHNAAGDLDRAVGAARLALGRLPAVNSVRSVVLLLRLHDELAPAAPRSPAVRDLVNELRTLPIPARRAAPK</sequence>
<proteinExistence type="predicted"/>
<evidence type="ECO:0000313" key="1">
    <source>
        <dbReference type="EMBL" id="PZG22158.1"/>
    </source>
</evidence>
<protein>
    <recommendedName>
        <fullName evidence="3">Transcriptional regulator</fullName>
    </recommendedName>
</protein>